<protein>
    <recommendedName>
        <fullName evidence="3">Integrase catalytic domain-containing protein</fullName>
    </recommendedName>
</protein>
<evidence type="ECO:0000313" key="1">
    <source>
        <dbReference type="EMBL" id="PKK56299.1"/>
    </source>
</evidence>
<dbReference type="AlphaFoldDB" id="A0A2N1M3U5"/>
<evidence type="ECO:0008006" key="3">
    <source>
        <dbReference type="Google" id="ProtNLM"/>
    </source>
</evidence>
<organism evidence="1 2">
    <name type="scientific">Rhizophagus irregularis</name>
    <dbReference type="NCBI Taxonomy" id="588596"/>
    <lineage>
        <taxon>Eukaryota</taxon>
        <taxon>Fungi</taxon>
        <taxon>Fungi incertae sedis</taxon>
        <taxon>Mucoromycota</taxon>
        <taxon>Glomeromycotina</taxon>
        <taxon>Glomeromycetes</taxon>
        <taxon>Glomerales</taxon>
        <taxon>Glomeraceae</taxon>
        <taxon>Rhizophagus</taxon>
    </lineage>
</organism>
<reference evidence="1 2" key="1">
    <citation type="submission" date="2016-04" db="EMBL/GenBank/DDBJ databases">
        <title>Genome analyses suggest a sexual origin of heterokaryosis in a supposedly ancient asexual fungus.</title>
        <authorList>
            <person name="Ropars J."/>
            <person name="Sedzielewska K."/>
            <person name="Noel J."/>
            <person name="Charron P."/>
            <person name="Farinelli L."/>
            <person name="Marton T."/>
            <person name="Kruger M."/>
            <person name="Pelin A."/>
            <person name="Brachmann A."/>
            <person name="Corradi N."/>
        </authorList>
    </citation>
    <scope>NUCLEOTIDE SEQUENCE [LARGE SCALE GENOMIC DNA]</scope>
    <source>
        <strain evidence="1 2">C2</strain>
    </source>
</reference>
<dbReference type="Proteomes" id="UP000233469">
    <property type="component" value="Unassembled WGS sequence"/>
</dbReference>
<gene>
    <name evidence="1" type="ORF">RhiirC2_800324</name>
</gene>
<sequence length="159" mass="18601">MSQPQIVIDPYDKIVLVCRLLYYNIPGFHTNAKKLHKACQEEGYSFRIQDITKWLKHQYNYQIYRQPLPCKAEASFSKIKIPNKVHQCNILLHTYDQDGEWVFVCTLLVIDVATRFKDGRSLTSRNSLKIWIAIKDIYEDSSNPLTWPKLLMTDGDASF</sequence>
<proteinExistence type="predicted"/>
<accession>A0A2N1M3U5</accession>
<evidence type="ECO:0000313" key="2">
    <source>
        <dbReference type="Proteomes" id="UP000233469"/>
    </source>
</evidence>
<name>A0A2N1M3U5_9GLOM</name>
<comment type="caution">
    <text evidence="1">The sequence shown here is derived from an EMBL/GenBank/DDBJ whole genome shotgun (WGS) entry which is preliminary data.</text>
</comment>
<dbReference type="EMBL" id="LLXL01005862">
    <property type="protein sequence ID" value="PKK56299.1"/>
    <property type="molecule type" value="Genomic_DNA"/>
</dbReference>
<dbReference type="VEuPathDB" id="FungiDB:RhiirA1_477835"/>
<reference evidence="1 2" key="2">
    <citation type="submission" date="2017-10" db="EMBL/GenBank/DDBJ databases">
        <title>Extensive intraspecific genome diversity in a model arbuscular mycorrhizal fungus.</title>
        <authorList>
            <person name="Chen E.C.H."/>
            <person name="Morin E."/>
            <person name="Baudet D."/>
            <person name="Noel J."/>
            <person name="Ndikumana S."/>
            <person name="Charron P."/>
            <person name="St-Onge C."/>
            <person name="Giorgi J."/>
            <person name="Grigoriev I.V."/>
            <person name="Roux C."/>
            <person name="Martin F.M."/>
            <person name="Corradi N."/>
        </authorList>
    </citation>
    <scope>NUCLEOTIDE SEQUENCE [LARGE SCALE GENOMIC DNA]</scope>
    <source>
        <strain evidence="1 2">C2</strain>
    </source>
</reference>